<dbReference type="Gene3D" id="4.10.1060.50">
    <property type="match status" value="1"/>
</dbReference>
<evidence type="ECO:0000313" key="8">
    <source>
        <dbReference type="EMBL" id="UTX43611.1"/>
    </source>
</evidence>
<dbReference type="SMART" id="SM01377">
    <property type="entry name" value="Ribosomal_L40e"/>
    <property type="match status" value="1"/>
</dbReference>
<comment type="subunit">
    <text evidence="6">Part of the 60S ribosomal subunit.</text>
</comment>
<dbReference type="SUPFAM" id="SSF54236">
    <property type="entry name" value="Ubiquitin-like"/>
    <property type="match status" value="1"/>
</dbReference>
<reference evidence="8" key="1">
    <citation type="submission" date="2022-10" db="EMBL/GenBank/DDBJ databases">
        <title>Encephalitozoon hellem ATCC 50604 Complete Genome.</title>
        <authorList>
            <person name="Mascarenhas dos Santos A.C."/>
            <person name="Julian A.T."/>
            <person name="Pombert J.-F."/>
        </authorList>
    </citation>
    <scope>NUCLEOTIDE SEQUENCE</scope>
    <source>
        <strain evidence="8">ATCC 50604</strain>
    </source>
</reference>
<evidence type="ECO:0000313" key="11">
    <source>
        <dbReference type="Proteomes" id="UP001217963"/>
    </source>
</evidence>
<dbReference type="InterPro" id="IPR001975">
    <property type="entry name" value="Ribosomal_eL40_dom"/>
</dbReference>
<name>A0A9Q9F9S9_ENCHE</name>
<evidence type="ECO:0000313" key="9">
    <source>
        <dbReference type="EMBL" id="WEL39086.1"/>
    </source>
</evidence>
<dbReference type="Proteomes" id="UP001217963">
    <property type="component" value="Chromosome VII"/>
</dbReference>
<dbReference type="PROSITE" id="PS50053">
    <property type="entry name" value="UBIQUITIN_2"/>
    <property type="match status" value="1"/>
</dbReference>
<dbReference type="SMART" id="SM00213">
    <property type="entry name" value="UBQ"/>
    <property type="match status" value="1"/>
</dbReference>
<sequence length="131" mass="14367">MQIGVRFGGKTSFVQAEPSQLVLSLKALAGNICGLDCSAMVLQHNSKVLEDLRTVASYGIRNLDTIIMQPKLLGGGGNMSENDGAMAMREKNDCLICRRCYARSGKSAEKCRKCDSKDLRPKKPLKTMKKK</sequence>
<evidence type="ECO:0000256" key="1">
    <source>
        <dbReference type="ARBA" id="ARBA00002241"/>
    </source>
</evidence>
<keyword evidence="3" id="KW-1017">Isopeptide bond</keyword>
<keyword evidence="11" id="KW-1185">Reference proteome</keyword>
<dbReference type="InterPro" id="IPR000626">
    <property type="entry name" value="Ubiquitin-like_dom"/>
</dbReference>
<dbReference type="SUPFAM" id="SSF57829">
    <property type="entry name" value="Zn-binding ribosomal proteins"/>
    <property type="match status" value="1"/>
</dbReference>
<evidence type="ECO:0000256" key="6">
    <source>
        <dbReference type="ARBA" id="ARBA00035124"/>
    </source>
</evidence>
<gene>
    <name evidence="8" type="ORF">GPU96_07g13720</name>
    <name evidence="9" type="ORF">PFJ87_07g01640</name>
</gene>
<dbReference type="Pfam" id="PF01020">
    <property type="entry name" value="Ribosomal_L40e"/>
    <property type="match status" value="1"/>
</dbReference>
<evidence type="ECO:0000256" key="4">
    <source>
        <dbReference type="ARBA" id="ARBA00022980"/>
    </source>
</evidence>
<dbReference type="InterPro" id="IPR011332">
    <property type="entry name" value="Ribosomal_zn-bd"/>
</dbReference>
<dbReference type="GO" id="GO:0006412">
    <property type="term" value="P:translation"/>
    <property type="evidence" value="ECO:0007669"/>
    <property type="project" value="InterPro"/>
</dbReference>
<evidence type="ECO:0000313" key="10">
    <source>
        <dbReference type="Proteomes" id="UP001059546"/>
    </source>
</evidence>
<keyword evidence="4" id="KW-0689">Ribosomal protein</keyword>
<proteinExistence type="inferred from homology"/>
<dbReference type="EMBL" id="CP119068">
    <property type="protein sequence ID" value="WEL39086.1"/>
    <property type="molecule type" value="Genomic_DNA"/>
</dbReference>
<reference evidence="9 11" key="2">
    <citation type="submission" date="2023-02" db="EMBL/GenBank/DDBJ databases">
        <title>Encephalitozoon hellem ATCC 50451 complete genome.</title>
        <authorList>
            <person name="Mascarenhas dos Santos A.C."/>
            <person name="Julian A.T."/>
            <person name="Pombert J.-F."/>
        </authorList>
    </citation>
    <scope>NUCLEOTIDE SEQUENCE [LARGE SCALE GENOMIC DNA]</scope>
    <source>
        <strain evidence="9 11">ATCC 50451</strain>
    </source>
</reference>
<organism evidence="8 10">
    <name type="scientific">Encephalitozoon hellem</name>
    <name type="common">Microsporidian parasite</name>
    <dbReference type="NCBI Taxonomy" id="27973"/>
    <lineage>
        <taxon>Eukaryota</taxon>
        <taxon>Fungi</taxon>
        <taxon>Fungi incertae sedis</taxon>
        <taxon>Microsporidia</taxon>
        <taxon>Unikaryonidae</taxon>
        <taxon>Encephalitozoon</taxon>
    </lineage>
</organism>
<dbReference type="Pfam" id="PF00240">
    <property type="entry name" value="ubiquitin"/>
    <property type="match status" value="1"/>
</dbReference>
<dbReference type="InterPro" id="IPR029071">
    <property type="entry name" value="Ubiquitin-like_domsf"/>
</dbReference>
<dbReference type="OrthoDB" id="419317at2759"/>
<protein>
    <submittedName>
        <fullName evidence="8">Elongin-B</fullName>
    </submittedName>
</protein>
<dbReference type="Gene3D" id="3.10.20.90">
    <property type="entry name" value="Phosphatidylinositol 3-kinase Catalytic Subunit, Chain A, domain 1"/>
    <property type="match status" value="1"/>
</dbReference>
<dbReference type="GO" id="GO:0005840">
    <property type="term" value="C:ribosome"/>
    <property type="evidence" value="ECO:0007669"/>
    <property type="project" value="UniProtKB-KW"/>
</dbReference>
<comment type="similarity">
    <text evidence="2">In the N-terminal section; belongs to the ubiquitin family.</text>
</comment>
<keyword evidence="5" id="KW-0687">Ribonucleoprotein</keyword>
<dbReference type="CDD" id="cd17039">
    <property type="entry name" value="Ubl_ubiquitin_like"/>
    <property type="match status" value="1"/>
</dbReference>
<dbReference type="GO" id="GO:0003735">
    <property type="term" value="F:structural constituent of ribosome"/>
    <property type="evidence" value="ECO:0007669"/>
    <property type="project" value="InterPro"/>
</dbReference>
<evidence type="ECO:0000256" key="5">
    <source>
        <dbReference type="ARBA" id="ARBA00023274"/>
    </source>
</evidence>
<evidence type="ECO:0000256" key="3">
    <source>
        <dbReference type="ARBA" id="ARBA00022499"/>
    </source>
</evidence>
<evidence type="ECO:0000256" key="2">
    <source>
        <dbReference type="ARBA" id="ARBA00008373"/>
    </source>
</evidence>
<comment type="function">
    <text evidence="1">Component of the 60S subunit of the ribosome.</text>
</comment>
<dbReference type="InterPro" id="IPR038587">
    <property type="entry name" value="Ribosomal_eL40_sf"/>
</dbReference>
<feature type="domain" description="Ubiquitin-like" evidence="7">
    <location>
        <begin position="1"/>
        <end position="75"/>
    </location>
</feature>
<dbReference type="GO" id="GO:1990904">
    <property type="term" value="C:ribonucleoprotein complex"/>
    <property type="evidence" value="ECO:0007669"/>
    <property type="project" value="UniProtKB-KW"/>
</dbReference>
<dbReference type="AlphaFoldDB" id="A0A9Q9F9S9"/>
<dbReference type="EMBL" id="CP075153">
    <property type="protein sequence ID" value="UTX43611.1"/>
    <property type="molecule type" value="Genomic_DNA"/>
</dbReference>
<evidence type="ECO:0000259" key="7">
    <source>
        <dbReference type="PROSITE" id="PS50053"/>
    </source>
</evidence>
<dbReference type="Proteomes" id="UP001059546">
    <property type="component" value="Chromosome VII"/>
</dbReference>
<accession>A0A9Q9F9S9</accession>